<protein>
    <submittedName>
        <fullName evidence="2">Uncharacterized protein</fullName>
    </submittedName>
</protein>
<dbReference type="Proteomes" id="UP000729402">
    <property type="component" value="Unassembled WGS sequence"/>
</dbReference>
<sequence length="204" mass="23247">MWRRSRRRRVFPLPHDPDEQLRIRNRRAAAHVEGSPESSLNEKPMDCNSLKPPSLSGILPDRIYLDKLKTIDPRPSQEEKITYVALPIAIDDSCWRRPASRLPSLRDRRPCPASRLPPLRNHSPPPHRYAVAAPVPPFRPQVPPFRPQVPLRSIASLYGGAFHLQQRQCVATPILVLRRSQCLVLSVPGRLTFDSLLQNQTCMA</sequence>
<organism evidence="2 3">
    <name type="scientific">Zizania palustris</name>
    <name type="common">Northern wild rice</name>
    <dbReference type="NCBI Taxonomy" id="103762"/>
    <lineage>
        <taxon>Eukaryota</taxon>
        <taxon>Viridiplantae</taxon>
        <taxon>Streptophyta</taxon>
        <taxon>Embryophyta</taxon>
        <taxon>Tracheophyta</taxon>
        <taxon>Spermatophyta</taxon>
        <taxon>Magnoliopsida</taxon>
        <taxon>Liliopsida</taxon>
        <taxon>Poales</taxon>
        <taxon>Poaceae</taxon>
        <taxon>BOP clade</taxon>
        <taxon>Oryzoideae</taxon>
        <taxon>Oryzeae</taxon>
        <taxon>Zizaniinae</taxon>
        <taxon>Zizania</taxon>
    </lineage>
</organism>
<evidence type="ECO:0000313" key="3">
    <source>
        <dbReference type="Proteomes" id="UP000729402"/>
    </source>
</evidence>
<dbReference type="EMBL" id="JAAALK010000283">
    <property type="protein sequence ID" value="KAG8077103.1"/>
    <property type="molecule type" value="Genomic_DNA"/>
</dbReference>
<reference evidence="2" key="2">
    <citation type="submission" date="2021-02" db="EMBL/GenBank/DDBJ databases">
        <authorList>
            <person name="Kimball J.A."/>
            <person name="Haas M.W."/>
            <person name="Macchietto M."/>
            <person name="Kono T."/>
            <person name="Duquette J."/>
            <person name="Shao M."/>
        </authorList>
    </citation>
    <scope>NUCLEOTIDE SEQUENCE</scope>
    <source>
        <tissue evidence="2">Fresh leaf tissue</tissue>
    </source>
</reference>
<keyword evidence="3" id="KW-1185">Reference proteome</keyword>
<accession>A0A8J5W3X7</accession>
<comment type="caution">
    <text evidence="2">The sequence shown here is derived from an EMBL/GenBank/DDBJ whole genome shotgun (WGS) entry which is preliminary data.</text>
</comment>
<gene>
    <name evidence="2" type="ORF">GUJ93_ZPchr0006g45218</name>
</gene>
<name>A0A8J5W3X7_ZIZPA</name>
<evidence type="ECO:0000313" key="2">
    <source>
        <dbReference type="EMBL" id="KAG8077103.1"/>
    </source>
</evidence>
<proteinExistence type="predicted"/>
<reference evidence="2" key="1">
    <citation type="journal article" date="2021" name="bioRxiv">
        <title>Whole Genome Assembly and Annotation of Northern Wild Rice, Zizania palustris L., Supports a Whole Genome Duplication in the Zizania Genus.</title>
        <authorList>
            <person name="Haas M."/>
            <person name="Kono T."/>
            <person name="Macchietto M."/>
            <person name="Millas R."/>
            <person name="McGilp L."/>
            <person name="Shao M."/>
            <person name="Duquette J."/>
            <person name="Hirsch C.N."/>
            <person name="Kimball J."/>
        </authorList>
    </citation>
    <scope>NUCLEOTIDE SEQUENCE</scope>
    <source>
        <tissue evidence="2">Fresh leaf tissue</tissue>
    </source>
</reference>
<dbReference type="AlphaFoldDB" id="A0A8J5W3X7"/>
<evidence type="ECO:0000256" key="1">
    <source>
        <dbReference type="SAM" id="MobiDB-lite"/>
    </source>
</evidence>
<feature type="region of interest" description="Disordered" evidence="1">
    <location>
        <begin position="26"/>
        <end position="47"/>
    </location>
</feature>
<feature type="region of interest" description="Disordered" evidence="1">
    <location>
        <begin position="106"/>
        <end position="126"/>
    </location>
</feature>